<sequence>MAEATINENAGVRRGACAFVLNAPGVHTTRRWVLTTEKPMIGNATETCNGVESYQKNKQRQRCRNCGRPVQSRYAHRMGCPLLEGRR</sequence>
<dbReference type="GeneID" id="71927980"/>
<dbReference type="RefSeq" id="WP_247992592.1">
    <property type="nucleotide sequence ID" value="NZ_CP096019.1"/>
</dbReference>
<keyword evidence="2" id="KW-1185">Reference proteome</keyword>
<protein>
    <submittedName>
        <fullName evidence="1">Uncharacterized protein</fullName>
    </submittedName>
</protein>
<evidence type="ECO:0000313" key="2">
    <source>
        <dbReference type="Proteomes" id="UP000831768"/>
    </source>
</evidence>
<dbReference type="EMBL" id="CP096019">
    <property type="protein sequence ID" value="UPM41913.1"/>
    <property type="molecule type" value="Genomic_DNA"/>
</dbReference>
<gene>
    <name evidence="1" type="ORF">MW046_07995</name>
</gene>
<proteinExistence type="predicted"/>
<dbReference type="AlphaFoldDB" id="A0A8U0A1I2"/>
<evidence type="ECO:0000313" key="1">
    <source>
        <dbReference type="EMBL" id="UPM41913.1"/>
    </source>
</evidence>
<reference evidence="1" key="1">
    <citation type="submission" date="2022-04" db="EMBL/GenBank/DDBJ databases">
        <title>Halocatena sp. nov., isolated from a salt lake.</title>
        <authorList>
            <person name="Cui H.-L."/>
        </authorList>
    </citation>
    <scope>NUCLEOTIDE SEQUENCE</scope>
    <source>
        <strain evidence="1">AD-1</strain>
    </source>
</reference>
<dbReference type="Proteomes" id="UP000831768">
    <property type="component" value="Chromosome"/>
</dbReference>
<name>A0A8U0A1I2_9EURY</name>
<organism evidence="1 2">
    <name type="scientific">Halocatena salina</name>
    <dbReference type="NCBI Taxonomy" id="2934340"/>
    <lineage>
        <taxon>Archaea</taxon>
        <taxon>Methanobacteriati</taxon>
        <taxon>Methanobacteriota</taxon>
        <taxon>Stenosarchaea group</taxon>
        <taxon>Halobacteria</taxon>
        <taxon>Halobacteriales</taxon>
        <taxon>Natronomonadaceae</taxon>
        <taxon>Halocatena</taxon>
    </lineage>
</organism>
<accession>A0A8U0A1I2</accession>
<dbReference type="KEGG" id="haad:MW046_07995"/>